<dbReference type="PROSITE" id="PS00756">
    <property type="entry name" value="SECY_2"/>
    <property type="match status" value="1"/>
</dbReference>
<evidence type="ECO:0000256" key="9">
    <source>
        <dbReference type="HAMAP-Rule" id="MF_01465"/>
    </source>
</evidence>
<accession>A0ABW0X6N1</accession>
<keyword evidence="6 9" id="KW-1133">Transmembrane helix</keyword>
<dbReference type="PRINTS" id="PR00303">
    <property type="entry name" value="SECYTRNLCASE"/>
</dbReference>
<evidence type="ECO:0000256" key="1">
    <source>
        <dbReference type="ARBA" id="ARBA00004141"/>
    </source>
</evidence>
<dbReference type="Gene3D" id="1.10.3370.10">
    <property type="entry name" value="SecY subunit domain"/>
    <property type="match status" value="1"/>
</dbReference>
<comment type="caution">
    <text evidence="9">Lacks conserved residue(s) required for the propagation of feature annotation.</text>
</comment>
<dbReference type="SUPFAM" id="SSF103491">
    <property type="entry name" value="Preprotein translocase SecY subunit"/>
    <property type="match status" value="1"/>
</dbReference>
<dbReference type="Proteomes" id="UP001595975">
    <property type="component" value="Unassembled WGS sequence"/>
</dbReference>
<evidence type="ECO:0000256" key="10">
    <source>
        <dbReference type="RuleBase" id="RU000537"/>
    </source>
</evidence>
<comment type="caution">
    <text evidence="13">The sequence shown here is derived from an EMBL/GenBank/DDBJ whole genome shotgun (WGS) entry which is preliminary data.</text>
</comment>
<evidence type="ECO:0000256" key="11">
    <source>
        <dbReference type="RuleBase" id="RU003484"/>
    </source>
</evidence>
<evidence type="ECO:0000256" key="12">
    <source>
        <dbReference type="RuleBase" id="RU004349"/>
    </source>
</evidence>
<feature type="transmembrane region" description="Helical" evidence="9">
    <location>
        <begin position="377"/>
        <end position="395"/>
    </location>
</feature>
<dbReference type="PROSITE" id="PS00755">
    <property type="entry name" value="SECY_1"/>
    <property type="match status" value="1"/>
</dbReference>
<dbReference type="InterPro" id="IPR023201">
    <property type="entry name" value="SecY_dom_sf"/>
</dbReference>
<reference evidence="14" key="1">
    <citation type="journal article" date="2019" name="Int. J. Syst. Evol. Microbiol.">
        <title>The Global Catalogue of Microorganisms (GCM) 10K type strain sequencing project: providing services to taxonomists for standard genome sequencing and annotation.</title>
        <authorList>
            <consortium name="The Broad Institute Genomics Platform"/>
            <consortium name="The Broad Institute Genome Sequencing Center for Infectious Disease"/>
            <person name="Wu L."/>
            <person name="Ma J."/>
        </authorList>
    </citation>
    <scope>NUCLEOTIDE SEQUENCE [LARGE SCALE GENOMIC DNA]</scope>
    <source>
        <strain evidence="14">CGMCC 4.1437</strain>
    </source>
</reference>
<feature type="transmembrane region" description="Helical" evidence="9">
    <location>
        <begin position="155"/>
        <end position="177"/>
    </location>
</feature>
<evidence type="ECO:0000256" key="8">
    <source>
        <dbReference type="ARBA" id="ARBA00023136"/>
    </source>
</evidence>
<keyword evidence="5 9" id="KW-0653">Protein transport</keyword>
<feature type="transmembrane region" description="Helical" evidence="9">
    <location>
        <begin position="275"/>
        <end position="296"/>
    </location>
</feature>
<feature type="transmembrane region" description="Helical" evidence="9">
    <location>
        <begin position="220"/>
        <end position="238"/>
    </location>
</feature>
<keyword evidence="4 9" id="KW-0812">Transmembrane</keyword>
<dbReference type="Pfam" id="PF00344">
    <property type="entry name" value="SecY"/>
    <property type="match status" value="1"/>
</dbReference>
<keyword evidence="8 9" id="KW-0472">Membrane</keyword>
<feature type="transmembrane region" description="Helical" evidence="9">
    <location>
        <begin position="70"/>
        <end position="95"/>
    </location>
</feature>
<dbReference type="PIRSF" id="PIRSF004557">
    <property type="entry name" value="SecY"/>
    <property type="match status" value="1"/>
</dbReference>
<organism evidence="13 14">
    <name type="scientific">Kitasatospora misakiensis</name>
    <dbReference type="NCBI Taxonomy" id="67330"/>
    <lineage>
        <taxon>Bacteria</taxon>
        <taxon>Bacillati</taxon>
        <taxon>Actinomycetota</taxon>
        <taxon>Actinomycetes</taxon>
        <taxon>Kitasatosporales</taxon>
        <taxon>Streptomycetaceae</taxon>
        <taxon>Kitasatospora</taxon>
    </lineage>
</organism>
<comment type="subunit">
    <text evidence="9">Component of the Sec protein translocase complex. Heterotrimer consisting of SecY, SecE and SecG subunits. The heterotrimers can form oligomers, although 1 heterotrimer is thought to be able to translocate proteins. Interacts with the ribosome. Interacts with SecDF, and other proteins may be involved. Interacts with SecA.</text>
</comment>
<sequence>MLSAFARAFQTPDLRKKLLFTLGIMVLFRLGSHVPVPGVDFEAVHACIKATKNNGLFGLVNLFSGGALLQLTIFALGIMPYITASIILQLLTVVIPRLEALKKEGQAGQAKITQYTRYLTIALAVLQGTGIVATASSGALFSGCPQANQIVPDTGVFRIAVMVLTMTAGTTVIMWLGELITDRGIGNGMSLLIFTSIAAQFPTSMWAIKQSGTIGDGWVEFLSVIAIGVIVVMLVIFVEQAQRRIPVQYAKRMIGRRAFGGTSTYIPLKVNQAGVIPVIFASSLLYIPALVVQLTNSQASWAVWISKHFVRGDHPVYMATYFLLIVFFAFFYVAISFNPEEVADNMKKYGGFIPGIRAGRPTAEYLNYVLTRITWPGSLYLGLIALIPMIALVAFGQQTNFPFGGTSVLIVVGVGLETVKQIESQLQQRNYEGFLR</sequence>
<keyword evidence="3 9" id="KW-0813">Transport</keyword>
<protein>
    <recommendedName>
        <fullName evidence="9 10">Protein translocase subunit SecY</fullName>
    </recommendedName>
</protein>
<evidence type="ECO:0000256" key="7">
    <source>
        <dbReference type="ARBA" id="ARBA00023010"/>
    </source>
</evidence>
<keyword evidence="14" id="KW-1185">Reference proteome</keyword>
<evidence type="ECO:0000256" key="4">
    <source>
        <dbReference type="ARBA" id="ARBA00022692"/>
    </source>
</evidence>
<gene>
    <name evidence="9 13" type="primary">secY</name>
    <name evidence="13" type="ORF">ACFP3U_21405</name>
</gene>
<proteinExistence type="inferred from homology"/>
<evidence type="ECO:0000313" key="13">
    <source>
        <dbReference type="EMBL" id="MFC5665522.1"/>
    </source>
</evidence>
<dbReference type="PANTHER" id="PTHR10906">
    <property type="entry name" value="SECY/SEC61-ALPHA FAMILY MEMBER"/>
    <property type="match status" value="1"/>
</dbReference>
<evidence type="ECO:0000256" key="5">
    <source>
        <dbReference type="ARBA" id="ARBA00022927"/>
    </source>
</evidence>
<dbReference type="InterPro" id="IPR030659">
    <property type="entry name" value="SecY_CS"/>
</dbReference>
<feature type="transmembrane region" description="Helical" evidence="9">
    <location>
        <begin position="115"/>
        <end position="135"/>
    </location>
</feature>
<keyword evidence="9" id="KW-1003">Cell membrane</keyword>
<evidence type="ECO:0000256" key="3">
    <source>
        <dbReference type="ARBA" id="ARBA00022448"/>
    </source>
</evidence>
<dbReference type="NCBIfam" id="TIGR00967">
    <property type="entry name" value="3a0501s007"/>
    <property type="match status" value="1"/>
</dbReference>
<evidence type="ECO:0000313" key="14">
    <source>
        <dbReference type="Proteomes" id="UP001595975"/>
    </source>
</evidence>
<comment type="similarity">
    <text evidence="2 9 12">Belongs to the SecY/SEC61-alpha family.</text>
</comment>
<dbReference type="HAMAP" id="MF_01465">
    <property type="entry name" value="SecY"/>
    <property type="match status" value="1"/>
</dbReference>
<dbReference type="InterPro" id="IPR026593">
    <property type="entry name" value="SecY"/>
</dbReference>
<comment type="function">
    <text evidence="9 10">The central subunit of the protein translocation channel SecYEG. Consists of two halves formed by TMs 1-5 and 6-10. These two domains form a lateral gate at the front which open onto the bilayer between TMs 2 and 7, and are clamped together by SecE at the back. The channel is closed by both a pore ring composed of hydrophobic SecY resides and a short helix (helix 2A) on the extracellular side of the membrane which forms a plug. The plug probably moves laterally to allow the channel to open. The ring and the pore may move independently.</text>
</comment>
<dbReference type="InterPro" id="IPR002208">
    <property type="entry name" value="SecY/SEC61-alpha"/>
</dbReference>
<keyword evidence="7 9" id="KW-0811">Translocation</keyword>
<dbReference type="EMBL" id="JBHSOF010000028">
    <property type="protein sequence ID" value="MFC5665522.1"/>
    <property type="molecule type" value="Genomic_DNA"/>
</dbReference>
<name>A0ABW0X6N1_9ACTN</name>
<comment type="subcellular location">
    <subcellularLocation>
        <location evidence="9">Cell membrane</location>
        <topology evidence="9">Multi-pass membrane protein</topology>
    </subcellularLocation>
    <subcellularLocation>
        <location evidence="1 11">Membrane</location>
        <topology evidence="1 11">Multi-pass membrane protein</topology>
    </subcellularLocation>
</comment>
<evidence type="ECO:0000256" key="6">
    <source>
        <dbReference type="ARBA" id="ARBA00022989"/>
    </source>
</evidence>
<feature type="transmembrane region" description="Helical" evidence="9">
    <location>
        <begin position="189"/>
        <end position="208"/>
    </location>
</feature>
<evidence type="ECO:0000256" key="2">
    <source>
        <dbReference type="ARBA" id="ARBA00005751"/>
    </source>
</evidence>
<dbReference type="RefSeq" id="WP_380227194.1">
    <property type="nucleotide sequence ID" value="NZ_JBHSOF010000028.1"/>
</dbReference>
<feature type="transmembrane region" description="Helical" evidence="9">
    <location>
        <begin position="316"/>
        <end position="337"/>
    </location>
</feature>